<keyword evidence="2" id="KW-1277">Toxin-antitoxin system</keyword>
<name>A0A2M6WUJ8_9BACT</name>
<comment type="similarity">
    <text evidence="9">Belongs to the MntA antitoxin family.</text>
</comment>
<dbReference type="AlphaFoldDB" id="A0A2M6WUJ8"/>
<keyword evidence="4" id="KW-0548">Nucleotidyltransferase</keyword>
<evidence type="ECO:0000256" key="6">
    <source>
        <dbReference type="ARBA" id="ARBA00022741"/>
    </source>
</evidence>
<dbReference type="PANTHER" id="PTHR33571">
    <property type="entry name" value="SSL8005 PROTEIN"/>
    <property type="match status" value="1"/>
</dbReference>
<dbReference type="EMBL" id="PFAM01000004">
    <property type="protein sequence ID" value="PIT96468.1"/>
    <property type="molecule type" value="Genomic_DNA"/>
</dbReference>
<protein>
    <recommendedName>
        <fullName evidence="10">Polymerase nucleotidyl transferase domain-containing protein</fullName>
    </recommendedName>
</protein>
<dbReference type="GO" id="GO:0005524">
    <property type="term" value="F:ATP binding"/>
    <property type="evidence" value="ECO:0007669"/>
    <property type="project" value="UniProtKB-KW"/>
</dbReference>
<gene>
    <name evidence="11" type="ORF">COT94_00710</name>
</gene>
<keyword evidence="8" id="KW-0460">Magnesium</keyword>
<evidence type="ECO:0000256" key="4">
    <source>
        <dbReference type="ARBA" id="ARBA00022695"/>
    </source>
</evidence>
<accession>A0A2M6WUJ8</accession>
<dbReference type="GO" id="GO:0046872">
    <property type="term" value="F:metal ion binding"/>
    <property type="evidence" value="ECO:0007669"/>
    <property type="project" value="UniProtKB-KW"/>
</dbReference>
<keyword evidence="3" id="KW-0808">Transferase</keyword>
<dbReference type="PANTHER" id="PTHR33571:SF14">
    <property type="entry name" value="PROTEIN ADENYLYLTRANSFERASE MJ0435-RELATED"/>
    <property type="match status" value="1"/>
</dbReference>
<sequence>MSKIELAKLKKILKQQGVKSASLFGSFARGEATAKSDIDLLIDFGKGKTLFDLAGLKFTLEDAMGREVDLVTKAALRPAIKTYVMKDLVKII</sequence>
<dbReference type="GO" id="GO:0016779">
    <property type="term" value="F:nucleotidyltransferase activity"/>
    <property type="evidence" value="ECO:0007669"/>
    <property type="project" value="UniProtKB-KW"/>
</dbReference>
<evidence type="ECO:0000313" key="11">
    <source>
        <dbReference type="EMBL" id="PIT96468.1"/>
    </source>
</evidence>
<keyword evidence="5" id="KW-0479">Metal-binding</keyword>
<evidence type="ECO:0000259" key="10">
    <source>
        <dbReference type="Pfam" id="PF01909"/>
    </source>
</evidence>
<comment type="cofactor">
    <cofactor evidence="1">
        <name>Mg(2+)</name>
        <dbReference type="ChEBI" id="CHEBI:18420"/>
    </cofactor>
</comment>
<evidence type="ECO:0000256" key="2">
    <source>
        <dbReference type="ARBA" id="ARBA00022649"/>
    </source>
</evidence>
<keyword evidence="6" id="KW-0547">Nucleotide-binding</keyword>
<feature type="domain" description="Polymerase nucleotidyl transferase" evidence="10">
    <location>
        <begin position="7"/>
        <end position="90"/>
    </location>
</feature>
<dbReference type="InterPro" id="IPR043519">
    <property type="entry name" value="NT_sf"/>
</dbReference>
<keyword evidence="7" id="KW-0067">ATP-binding</keyword>
<evidence type="ECO:0000256" key="1">
    <source>
        <dbReference type="ARBA" id="ARBA00001946"/>
    </source>
</evidence>
<dbReference type="InterPro" id="IPR052038">
    <property type="entry name" value="Type-VII_TA_antitoxin"/>
</dbReference>
<evidence type="ECO:0000313" key="12">
    <source>
        <dbReference type="Proteomes" id="UP000228533"/>
    </source>
</evidence>
<organism evidence="11 12">
    <name type="scientific">Candidatus Falkowbacteria bacterium CG10_big_fil_rev_8_21_14_0_10_37_14</name>
    <dbReference type="NCBI Taxonomy" id="1974561"/>
    <lineage>
        <taxon>Bacteria</taxon>
        <taxon>Candidatus Falkowiibacteriota</taxon>
    </lineage>
</organism>
<dbReference type="CDD" id="cd05403">
    <property type="entry name" value="NT_KNTase_like"/>
    <property type="match status" value="1"/>
</dbReference>
<evidence type="ECO:0000256" key="8">
    <source>
        <dbReference type="ARBA" id="ARBA00022842"/>
    </source>
</evidence>
<evidence type="ECO:0000256" key="9">
    <source>
        <dbReference type="ARBA" id="ARBA00038276"/>
    </source>
</evidence>
<evidence type="ECO:0000256" key="3">
    <source>
        <dbReference type="ARBA" id="ARBA00022679"/>
    </source>
</evidence>
<dbReference type="Gene3D" id="3.30.460.10">
    <property type="entry name" value="Beta Polymerase, domain 2"/>
    <property type="match status" value="1"/>
</dbReference>
<comment type="caution">
    <text evidence="11">The sequence shown here is derived from an EMBL/GenBank/DDBJ whole genome shotgun (WGS) entry which is preliminary data.</text>
</comment>
<dbReference type="SUPFAM" id="SSF81301">
    <property type="entry name" value="Nucleotidyltransferase"/>
    <property type="match status" value="1"/>
</dbReference>
<reference evidence="12" key="1">
    <citation type="submission" date="2017-09" db="EMBL/GenBank/DDBJ databases">
        <title>Depth-based differentiation of microbial function through sediment-hosted aquifers and enrichment of novel symbionts in the deep terrestrial subsurface.</title>
        <authorList>
            <person name="Probst A.J."/>
            <person name="Ladd B."/>
            <person name="Jarett J.K."/>
            <person name="Geller-Mcgrath D.E."/>
            <person name="Sieber C.M.K."/>
            <person name="Emerson J.B."/>
            <person name="Anantharaman K."/>
            <person name="Thomas B.C."/>
            <person name="Malmstrom R."/>
            <person name="Stieglmeier M."/>
            <person name="Klingl A."/>
            <person name="Woyke T."/>
            <person name="Ryan C.M."/>
            <person name="Banfield J.F."/>
        </authorList>
    </citation>
    <scope>NUCLEOTIDE SEQUENCE [LARGE SCALE GENOMIC DNA]</scope>
</reference>
<dbReference type="InterPro" id="IPR002934">
    <property type="entry name" value="Polymerase_NTP_transf_dom"/>
</dbReference>
<evidence type="ECO:0000256" key="7">
    <source>
        <dbReference type="ARBA" id="ARBA00022840"/>
    </source>
</evidence>
<evidence type="ECO:0000256" key="5">
    <source>
        <dbReference type="ARBA" id="ARBA00022723"/>
    </source>
</evidence>
<proteinExistence type="inferred from homology"/>
<dbReference type="Proteomes" id="UP000228533">
    <property type="component" value="Unassembled WGS sequence"/>
</dbReference>
<dbReference type="Pfam" id="PF01909">
    <property type="entry name" value="NTP_transf_2"/>
    <property type="match status" value="1"/>
</dbReference>